<proteinExistence type="predicted"/>
<dbReference type="PANTHER" id="PTHR35550:SF2">
    <property type="entry name" value="OS05G0401200 PROTEIN"/>
    <property type="match status" value="1"/>
</dbReference>
<sequence length="145" mass="17123">MNKKDSNDVMNLSSHFGIAIGILGIGIIMLALNNFWNWIELPGYLVLAFGLFLIVQSSLLTVKLNSNSFAVYRKHNLLRQFPYEHWIHWRLFWPSLPILFYFRERKSIHFLPTIFDVKILRSKLDQTLIYKNSQSQLVKRPDSQQ</sequence>
<organism evidence="2">
    <name type="scientific">Paulinella chromatophora</name>
    <dbReference type="NCBI Taxonomy" id="39717"/>
    <lineage>
        <taxon>Eukaryota</taxon>
        <taxon>Sar</taxon>
        <taxon>Rhizaria</taxon>
        <taxon>Cercozoa</taxon>
        <taxon>Imbricatea</taxon>
        <taxon>Silicofilosea</taxon>
        <taxon>Euglyphida</taxon>
        <taxon>Paulinellidae</taxon>
        <taxon>Paulinella</taxon>
    </lineage>
</organism>
<geneLocation type="organellar chromatophore" evidence="2"/>
<evidence type="ECO:0008006" key="3">
    <source>
        <dbReference type="Google" id="ProtNLM"/>
    </source>
</evidence>
<dbReference type="InterPro" id="IPR021467">
    <property type="entry name" value="DUF3119"/>
</dbReference>
<keyword evidence="1" id="KW-1133">Transmembrane helix</keyword>
<dbReference type="EMBL" id="CP000815">
    <property type="protein sequence ID" value="ACB42513.1"/>
    <property type="molecule type" value="Genomic_DNA"/>
</dbReference>
<dbReference type="AlphaFoldDB" id="B1X3J4"/>
<dbReference type="Pfam" id="PF11317">
    <property type="entry name" value="DUF3119"/>
    <property type="match status" value="1"/>
</dbReference>
<dbReference type="GeneID" id="6481411"/>
<keyword evidence="2" id="KW-0934">Plastid</keyword>
<protein>
    <recommendedName>
        <fullName evidence="3">DUF3119 domain-containing protein</fullName>
    </recommendedName>
</protein>
<reference evidence="2" key="2">
    <citation type="journal article" date="2008" name="Curr. Biol.">
        <title>Chromatophore genome sequence of Paulinella sheds light on acquisition of photosynthesis by eukaryotes.</title>
        <authorList>
            <person name="Nowack E.C.M."/>
            <person name="Melkonian M."/>
            <person name="Gloeckner G."/>
        </authorList>
    </citation>
    <scope>NUCLEOTIDE SEQUENCE [LARGE SCALE GENOMIC DNA]</scope>
</reference>
<keyword evidence="1" id="KW-0472">Membrane</keyword>
<keyword evidence="1" id="KW-0812">Transmembrane</keyword>
<dbReference type="PANTHER" id="PTHR35550">
    <property type="match status" value="1"/>
</dbReference>
<feature type="transmembrane region" description="Helical" evidence="1">
    <location>
        <begin position="12"/>
        <end position="32"/>
    </location>
</feature>
<feature type="transmembrane region" description="Helical" evidence="1">
    <location>
        <begin position="44"/>
        <end position="66"/>
    </location>
</feature>
<gene>
    <name evidence="2" type="ordered locus">PCC_0054</name>
</gene>
<dbReference type="RefSeq" id="YP_002048723.1">
    <property type="nucleotide sequence ID" value="NC_011087.1"/>
</dbReference>
<reference evidence="2" key="1">
    <citation type="submission" date="2007-08" db="EMBL/GenBank/DDBJ databases">
        <authorList>
            <person name="Gloeckner G."/>
            <person name="Nowack E."/>
            <person name="Melkonian M."/>
        </authorList>
    </citation>
    <scope>NUCLEOTIDE SEQUENCE</scope>
</reference>
<accession>B1X3J4</accession>
<name>B1X3J4_PAUCH</name>
<evidence type="ECO:0000256" key="1">
    <source>
        <dbReference type="SAM" id="Phobius"/>
    </source>
</evidence>
<evidence type="ECO:0000313" key="2">
    <source>
        <dbReference type="EMBL" id="ACB42513.1"/>
    </source>
</evidence>